<evidence type="ECO:0000313" key="3">
    <source>
        <dbReference type="Proteomes" id="UP000197290"/>
    </source>
</evidence>
<proteinExistence type="predicted"/>
<protein>
    <submittedName>
        <fullName evidence="2">Uncharacterized protein</fullName>
    </submittedName>
</protein>
<sequence length="106" mass="12156">MTTHAPVPEWLALWREQQGVSARQQPVAAPSTRERRTRGADGLGFVEPRQWPWDGGTRREPVLDADRHPPRVVRHVGWRSCLRCSRPFFSADVARVRMCDPCKEAI</sequence>
<reference evidence="2 3" key="1">
    <citation type="submission" date="2017-03" db="EMBL/GenBank/DDBJ databases">
        <title>Genome sequence of Sphingomonas dokdonensis DSM 21029.</title>
        <authorList>
            <person name="Poehlein A."/>
            <person name="Wuebbeler J.H."/>
            <person name="Steinbuechel A."/>
            <person name="Daniel R."/>
        </authorList>
    </citation>
    <scope>NUCLEOTIDE SEQUENCE [LARGE SCALE GENOMIC DNA]</scope>
    <source>
        <strain evidence="2 3">DSM 21029</strain>
    </source>
</reference>
<dbReference type="EMBL" id="NBBI01000004">
    <property type="protein sequence ID" value="OWK29237.1"/>
    <property type="molecule type" value="Genomic_DNA"/>
</dbReference>
<keyword evidence="3" id="KW-1185">Reference proteome</keyword>
<name>A0A245ZHM4_9SPHN</name>
<dbReference type="Proteomes" id="UP000197290">
    <property type="component" value="Unassembled WGS sequence"/>
</dbReference>
<evidence type="ECO:0000313" key="2">
    <source>
        <dbReference type="EMBL" id="OWK29237.1"/>
    </source>
</evidence>
<accession>A0A245ZHM4</accession>
<evidence type="ECO:0000256" key="1">
    <source>
        <dbReference type="SAM" id="MobiDB-lite"/>
    </source>
</evidence>
<feature type="region of interest" description="Disordered" evidence="1">
    <location>
        <begin position="19"/>
        <end position="64"/>
    </location>
</feature>
<dbReference type="AlphaFoldDB" id="A0A245ZHM4"/>
<organism evidence="2 3">
    <name type="scientific">Sphingomonas dokdonensis</name>
    <dbReference type="NCBI Taxonomy" id="344880"/>
    <lineage>
        <taxon>Bacteria</taxon>
        <taxon>Pseudomonadati</taxon>
        <taxon>Pseudomonadota</taxon>
        <taxon>Alphaproteobacteria</taxon>
        <taxon>Sphingomonadales</taxon>
        <taxon>Sphingomonadaceae</taxon>
        <taxon>Sphingomonas</taxon>
    </lineage>
</organism>
<comment type="caution">
    <text evidence="2">The sequence shown here is derived from an EMBL/GenBank/DDBJ whole genome shotgun (WGS) entry which is preliminary data.</text>
</comment>
<gene>
    <name evidence="2" type="ORF">SPDO_22180</name>
</gene>